<comment type="caution">
    <text evidence="1">The sequence shown here is derived from an EMBL/GenBank/DDBJ whole genome shotgun (WGS) entry which is preliminary data.</text>
</comment>
<reference evidence="1 2" key="1">
    <citation type="submission" date="2024-10" db="EMBL/GenBank/DDBJ databases">
        <title>The Natural Products Discovery Center: Release of the First 8490 Sequenced Strains for Exploring Actinobacteria Biosynthetic Diversity.</title>
        <authorList>
            <person name="Kalkreuter E."/>
            <person name="Kautsar S.A."/>
            <person name="Yang D."/>
            <person name="Bader C.D."/>
            <person name="Teijaro C.N."/>
            <person name="Fluegel L."/>
            <person name="Davis C.M."/>
            <person name="Simpson J.R."/>
            <person name="Lauterbach L."/>
            <person name="Steele A.D."/>
            <person name="Gui C."/>
            <person name="Meng S."/>
            <person name="Li G."/>
            <person name="Viehrig K."/>
            <person name="Ye F."/>
            <person name="Su P."/>
            <person name="Kiefer A.F."/>
            <person name="Nichols A."/>
            <person name="Cepeda A.J."/>
            <person name="Yan W."/>
            <person name="Fan B."/>
            <person name="Jiang Y."/>
            <person name="Adhikari A."/>
            <person name="Zheng C.-J."/>
            <person name="Schuster L."/>
            <person name="Cowan T.M."/>
            <person name="Smanski M.J."/>
            <person name="Chevrette M.G."/>
            <person name="De Carvalho L.P.S."/>
            <person name="Shen B."/>
        </authorList>
    </citation>
    <scope>NUCLEOTIDE SEQUENCE [LARGE SCALE GENOMIC DNA]</scope>
    <source>
        <strain evidence="1 2">NPDC021253</strain>
    </source>
</reference>
<dbReference type="InterPro" id="IPR012337">
    <property type="entry name" value="RNaseH-like_sf"/>
</dbReference>
<protein>
    <recommendedName>
        <fullName evidence="3">RNase H type-1 domain-containing protein</fullName>
    </recommendedName>
</protein>
<proteinExistence type="predicted"/>
<name>A0ABW7SUA0_9ACTN</name>
<accession>A0ABW7SUA0</accession>
<evidence type="ECO:0000313" key="1">
    <source>
        <dbReference type="EMBL" id="MFI0797300.1"/>
    </source>
</evidence>
<dbReference type="Proteomes" id="UP001611075">
    <property type="component" value="Unassembled WGS sequence"/>
</dbReference>
<evidence type="ECO:0000313" key="2">
    <source>
        <dbReference type="Proteomes" id="UP001611075"/>
    </source>
</evidence>
<dbReference type="SUPFAM" id="SSF53098">
    <property type="entry name" value="Ribonuclease H-like"/>
    <property type="match status" value="1"/>
</dbReference>
<gene>
    <name evidence="1" type="ORF">ACH4OY_32230</name>
</gene>
<sequence length="258" mass="28661">MPVGDQWEHPAELREKFSGTVCEEPTPSREPKPRELVYGRGKTVSKDKHAVQGRIDGYEAPDETMITIWCGGSQEFNPSGPPWRPTSWAYVADNGQWALGTATQGLGVVGDNAVGSVLRAVFWALEQLPDSNPITVVTDASEALELTEKWRAGNLEMPRGYTTERTSGNEAKMMRLARQFADDPDWLSARRLRKVEHPLQQAADRLAQITRLWVTGEIAKEQAQTHGEHAARDALSQRAVTEIASLSGRKRTCRACLR</sequence>
<keyword evidence="2" id="KW-1185">Reference proteome</keyword>
<evidence type="ECO:0008006" key="3">
    <source>
        <dbReference type="Google" id="ProtNLM"/>
    </source>
</evidence>
<dbReference type="Gene3D" id="3.30.420.10">
    <property type="entry name" value="Ribonuclease H-like superfamily/Ribonuclease H"/>
    <property type="match status" value="1"/>
</dbReference>
<dbReference type="EMBL" id="JBIRPU010000094">
    <property type="protein sequence ID" value="MFI0797300.1"/>
    <property type="molecule type" value="Genomic_DNA"/>
</dbReference>
<organism evidence="1 2">
    <name type="scientific">Micromonospora rubida</name>
    <dbReference type="NCBI Taxonomy" id="2697657"/>
    <lineage>
        <taxon>Bacteria</taxon>
        <taxon>Bacillati</taxon>
        <taxon>Actinomycetota</taxon>
        <taxon>Actinomycetes</taxon>
        <taxon>Micromonosporales</taxon>
        <taxon>Micromonosporaceae</taxon>
        <taxon>Micromonospora</taxon>
    </lineage>
</organism>
<dbReference type="InterPro" id="IPR036397">
    <property type="entry name" value="RNaseH_sf"/>
</dbReference>
<dbReference type="RefSeq" id="WP_396686151.1">
    <property type="nucleotide sequence ID" value="NZ_JBIRPU010000094.1"/>
</dbReference>